<name>B8C5Y1_THAPS</name>
<dbReference type="Proteomes" id="UP000001449">
    <property type="component" value="Chromosome 6"/>
</dbReference>
<evidence type="ECO:0000256" key="5">
    <source>
        <dbReference type="ARBA" id="ARBA00022695"/>
    </source>
</evidence>
<comment type="similarity">
    <text evidence="2">Belongs to the cytidylyltransferase family.</text>
</comment>
<keyword evidence="8" id="KW-1208">Phospholipid metabolism</keyword>
<keyword evidence="3" id="KW-0444">Lipid biosynthesis</keyword>
<feature type="domain" description="Cytidyltransferase-like" evidence="12">
    <location>
        <begin position="9"/>
        <end position="96"/>
    </location>
</feature>
<keyword evidence="14" id="KW-1185">Reference proteome</keyword>
<keyword evidence="6" id="KW-0443">Lipid metabolism</keyword>
<evidence type="ECO:0000256" key="6">
    <source>
        <dbReference type="ARBA" id="ARBA00023098"/>
    </source>
</evidence>
<dbReference type="HOGENOM" id="CLU_2366032_0_0_1"/>
<dbReference type="GO" id="GO:0006646">
    <property type="term" value="P:phosphatidylethanolamine biosynthetic process"/>
    <property type="evidence" value="ECO:0007669"/>
    <property type="project" value="UniProtKB-UniPathway"/>
</dbReference>
<dbReference type="EMBL" id="CM000643">
    <property type="protein sequence ID" value="EED91198.1"/>
    <property type="molecule type" value="Genomic_DNA"/>
</dbReference>
<dbReference type="Gene3D" id="3.40.50.620">
    <property type="entry name" value="HUPs"/>
    <property type="match status" value="1"/>
</dbReference>
<dbReference type="PANTHER" id="PTHR45780:SF2">
    <property type="entry name" value="ETHANOLAMINE-PHOSPHATE CYTIDYLYLTRANSFERASE"/>
    <property type="match status" value="1"/>
</dbReference>
<dbReference type="KEGG" id="tps:THAPSDRAFT_35017"/>
<proteinExistence type="inferred from homology"/>
<dbReference type="InterPro" id="IPR044608">
    <property type="entry name" value="Ect1/PCYT2"/>
</dbReference>
<evidence type="ECO:0000256" key="10">
    <source>
        <dbReference type="ARBA" id="ARBA00024221"/>
    </source>
</evidence>
<dbReference type="InterPro" id="IPR014729">
    <property type="entry name" value="Rossmann-like_a/b/a_fold"/>
</dbReference>
<dbReference type="OMA" id="WEHESYL"/>
<dbReference type="SUPFAM" id="SSF52374">
    <property type="entry name" value="Nucleotidylyl transferase"/>
    <property type="match status" value="1"/>
</dbReference>
<dbReference type="NCBIfam" id="TIGR00125">
    <property type="entry name" value="cyt_tran_rel"/>
    <property type="match status" value="1"/>
</dbReference>
<dbReference type="PANTHER" id="PTHR45780">
    <property type="entry name" value="ETHANOLAMINE-PHOSPHATE CYTIDYLYLTRANSFERASE"/>
    <property type="match status" value="1"/>
</dbReference>
<dbReference type="AlphaFoldDB" id="B8C5Y1"/>
<evidence type="ECO:0000256" key="2">
    <source>
        <dbReference type="ARBA" id="ARBA00010101"/>
    </source>
</evidence>
<evidence type="ECO:0000313" key="14">
    <source>
        <dbReference type="Proteomes" id="UP000001449"/>
    </source>
</evidence>
<keyword evidence="4" id="KW-0808">Transferase</keyword>
<evidence type="ECO:0000256" key="4">
    <source>
        <dbReference type="ARBA" id="ARBA00022679"/>
    </source>
</evidence>
<feature type="non-terminal residue" evidence="13">
    <location>
        <position position="96"/>
    </location>
</feature>
<evidence type="ECO:0000256" key="7">
    <source>
        <dbReference type="ARBA" id="ARBA00023209"/>
    </source>
</evidence>
<dbReference type="RefSeq" id="XP_002291091.1">
    <property type="nucleotide sequence ID" value="XM_002291055.1"/>
</dbReference>
<sequence>MTRPSRTVYMDGVFDLFHMGHLHAIEQCAALGDHVIIGVTGDKDATGYKRRPIISETDRTNIVKSLKLVDNVVCPCPLVVTNEFMNEWGIDLVVHG</sequence>
<dbReference type="STRING" id="35128.B8C5Y1"/>
<evidence type="ECO:0000256" key="8">
    <source>
        <dbReference type="ARBA" id="ARBA00023264"/>
    </source>
</evidence>
<comment type="pathway">
    <text evidence="9">Phospholipid metabolism; phosphatidylethanolamine biosynthesis; phosphatidylethanolamine from ethanolamine: step 2/3.</text>
</comment>
<dbReference type="GeneID" id="7445968"/>
<comment type="pathway">
    <text evidence="1">Lipid metabolism.</text>
</comment>
<keyword evidence="5" id="KW-0548">Nucleotidyltransferase</keyword>
<dbReference type="Pfam" id="PF01467">
    <property type="entry name" value="CTP_transf_like"/>
    <property type="match status" value="1"/>
</dbReference>
<evidence type="ECO:0000256" key="9">
    <source>
        <dbReference type="ARBA" id="ARBA00024191"/>
    </source>
</evidence>
<evidence type="ECO:0000256" key="1">
    <source>
        <dbReference type="ARBA" id="ARBA00005189"/>
    </source>
</evidence>
<dbReference type="InParanoid" id="B8C5Y1"/>
<evidence type="ECO:0000313" key="13">
    <source>
        <dbReference type="EMBL" id="EED91198.1"/>
    </source>
</evidence>
<organism evidence="13 14">
    <name type="scientific">Thalassiosira pseudonana</name>
    <name type="common">Marine diatom</name>
    <name type="synonym">Cyclotella nana</name>
    <dbReference type="NCBI Taxonomy" id="35128"/>
    <lineage>
        <taxon>Eukaryota</taxon>
        <taxon>Sar</taxon>
        <taxon>Stramenopiles</taxon>
        <taxon>Ochrophyta</taxon>
        <taxon>Bacillariophyta</taxon>
        <taxon>Coscinodiscophyceae</taxon>
        <taxon>Thalassiosirophycidae</taxon>
        <taxon>Thalassiosirales</taxon>
        <taxon>Thalassiosiraceae</taxon>
        <taxon>Thalassiosira</taxon>
    </lineage>
</organism>
<dbReference type="EC" id="2.7.7.14" evidence="10"/>
<dbReference type="UniPathway" id="UPA00558">
    <property type="reaction ID" value="UER00742"/>
</dbReference>
<keyword evidence="7" id="KW-0594">Phospholipid biosynthesis</keyword>
<evidence type="ECO:0000256" key="11">
    <source>
        <dbReference type="ARBA" id="ARBA00031473"/>
    </source>
</evidence>
<evidence type="ECO:0000256" key="3">
    <source>
        <dbReference type="ARBA" id="ARBA00022516"/>
    </source>
</evidence>
<reference evidence="13 14" key="1">
    <citation type="journal article" date="2004" name="Science">
        <title>The genome of the diatom Thalassiosira pseudonana: ecology, evolution, and metabolism.</title>
        <authorList>
            <person name="Armbrust E.V."/>
            <person name="Berges J.A."/>
            <person name="Bowler C."/>
            <person name="Green B.R."/>
            <person name="Martinez D."/>
            <person name="Putnam N.H."/>
            <person name="Zhou S."/>
            <person name="Allen A.E."/>
            <person name="Apt K.E."/>
            <person name="Bechner M."/>
            <person name="Brzezinski M.A."/>
            <person name="Chaal B.K."/>
            <person name="Chiovitti A."/>
            <person name="Davis A.K."/>
            <person name="Demarest M.S."/>
            <person name="Detter J.C."/>
            <person name="Glavina T."/>
            <person name="Goodstein D."/>
            <person name="Hadi M.Z."/>
            <person name="Hellsten U."/>
            <person name="Hildebrand M."/>
            <person name="Jenkins B.D."/>
            <person name="Jurka J."/>
            <person name="Kapitonov V.V."/>
            <person name="Kroger N."/>
            <person name="Lau W.W."/>
            <person name="Lane T.W."/>
            <person name="Larimer F.W."/>
            <person name="Lippmeier J.C."/>
            <person name="Lucas S."/>
            <person name="Medina M."/>
            <person name="Montsant A."/>
            <person name="Obornik M."/>
            <person name="Parker M.S."/>
            <person name="Palenik B."/>
            <person name="Pazour G.J."/>
            <person name="Richardson P.M."/>
            <person name="Rynearson T.A."/>
            <person name="Saito M.A."/>
            <person name="Schwartz D.C."/>
            <person name="Thamatrakoln K."/>
            <person name="Valentin K."/>
            <person name="Vardi A."/>
            <person name="Wilkerson F.P."/>
            <person name="Rokhsar D.S."/>
        </authorList>
    </citation>
    <scope>NUCLEOTIDE SEQUENCE [LARGE SCALE GENOMIC DNA]</scope>
    <source>
        <strain evidence="13 14">CCMP1335</strain>
    </source>
</reference>
<accession>B8C5Y1</accession>
<protein>
    <recommendedName>
        <fullName evidence="10">ethanolamine-phosphate cytidylyltransferase</fullName>
        <ecNumber evidence="10">2.7.7.14</ecNumber>
    </recommendedName>
    <alternativeName>
        <fullName evidence="11">CTP:phosphoethanolamine cytidylyltransferase</fullName>
    </alternativeName>
</protein>
<gene>
    <name evidence="13" type="ORF">THAPSDRAFT_35017</name>
</gene>
<dbReference type="eggNOG" id="KOG2803">
    <property type="taxonomic scope" value="Eukaryota"/>
</dbReference>
<dbReference type="PaxDb" id="35128-Thaps35017"/>
<dbReference type="InterPro" id="IPR004821">
    <property type="entry name" value="Cyt_trans-like"/>
</dbReference>
<reference evidence="13 14" key="2">
    <citation type="journal article" date="2008" name="Nature">
        <title>The Phaeodactylum genome reveals the evolutionary history of diatom genomes.</title>
        <authorList>
            <person name="Bowler C."/>
            <person name="Allen A.E."/>
            <person name="Badger J.H."/>
            <person name="Grimwood J."/>
            <person name="Jabbari K."/>
            <person name="Kuo A."/>
            <person name="Maheswari U."/>
            <person name="Martens C."/>
            <person name="Maumus F."/>
            <person name="Otillar R.P."/>
            <person name="Rayko E."/>
            <person name="Salamov A."/>
            <person name="Vandepoele K."/>
            <person name="Beszteri B."/>
            <person name="Gruber A."/>
            <person name="Heijde M."/>
            <person name="Katinka M."/>
            <person name="Mock T."/>
            <person name="Valentin K."/>
            <person name="Verret F."/>
            <person name="Berges J.A."/>
            <person name="Brownlee C."/>
            <person name="Cadoret J.P."/>
            <person name="Chiovitti A."/>
            <person name="Choi C.J."/>
            <person name="Coesel S."/>
            <person name="De Martino A."/>
            <person name="Detter J.C."/>
            <person name="Durkin C."/>
            <person name="Falciatore A."/>
            <person name="Fournet J."/>
            <person name="Haruta M."/>
            <person name="Huysman M.J."/>
            <person name="Jenkins B.D."/>
            <person name="Jiroutova K."/>
            <person name="Jorgensen R.E."/>
            <person name="Joubert Y."/>
            <person name="Kaplan A."/>
            <person name="Kroger N."/>
            <person name="Kroth P.G."/>
            <person name="La Roche J."/>
            <person name="Lindquist E."/>
            <person name="Lommer M."/>
            <person name="Martin-Jezequel V."/>
            <person name="Lopez P.J."/>
            <person name="Lucas S."/>
            <person name="Mangogna M."/>
            <person name="McGinnis K."/>
            <person name="Medlin L.K."/>
            <person name="Montsant A."/>
            <person name="Oudot-Le Secq M.P."/>
            <person name="Napoli C."/>
            <person name="Obornik M."/>
            <person name="Parker M.S."/>
            <person name="Petit J.L."/>
            <person name="Porcel B.M."/>
            <person name="Poulsen N."/>
            <person name="Robison M."/>
            <person name="Rychlewski L."/>
            <person name="Rynearson T.A."/>
            <person name="Schmutz J."/>
            <person name="Shapiro H."/>
            <person name="Siaut M."/>
            <person name="Stanley M."/>
            <person name="Sussman M.R."/>
            <person name="Taylor A.R."/>
            <person name="Vardi A."/>
            <person name="von Dassow P."/>
            <person name="Vyverman W."/>
            <person name="Willis A."/>
            <person name="Wyrwicz L.S."/>
            <person name="Rokhsar D.S."/>
            <person name="Weissenbach J."/>
            <person name="Armbrust E.V."/>
            <person name="Green B.R."/>
            <person name="Van de Peer Y."/>
            <person name="Grigoriev I.V."/>
        </authorList>
    </citation>
    <scope>NUCLEOTIDE SEQUENCE [LARGE SCALE GENOMIC DNA]</scope>
    <source>
        <strain evidence="13 14">CCMP1335</strain>
    </source>
</reference>
<evidence type="ECO:0000259" key="12">
    <source>
        <dbReference type="Pfam" id="PF01467"/>
    </source>
</evidence>
<dbReference type="GO" id="GO:0004306">
    <property type="term" value="F:ethanolamine-phosphate cytidylyltransferase activity"/>
    <property type="evidence" value="ECO:0007669"/>
    <property type="project" value="UniProtKB-EC"/>
</dbReference>